<proteinExistence type="predicted"/>
<dbReference type="RefSeq" id="WP_303701890.1">
    <property type="nucleotide sequence ID" value="NZ_VSIV01000311.1"/>
</dbReference>
<keyword evidence="1" id="KW-1133">Transmembrane helix</keyword>
<evidence type="ECO:0000313" key="2">
    <source>
        <dbReference type="EMBL" id="TYB32598.1"/>
    </source>
</evidence>
<name>A0A5D0MMX4_FLESI</name>
<evidence type="ECO:0008006" key="4">
    <source>
        <dbReference type="Google" id="ProtNLM"/>
    </source>
</evidence>
<organism evidence="2 3">
    <name type="scientific">Flexistipes sinusarabici</name>
    <dbReference type="NCBI Taxonomy" id="2352"/>
    <lineage>
        <taxon>Bacteria</taxon>
        <taxon>Pseudomonadati</taxon>
        <taxon>Deferribacterota</taxon>
        <taxon>Deferribacteres</taxon>
        <taxon>Deferribacterales</taxon>
        <taxon>Flexistipitaceae</taxon>
        <taxon>Flexistipes</taxon>
    </lineage>
</organism>
<sequence>MSDLQNADGASQLKENKTSGGSAVRMFKIITFLLVFTSMLYADAQNYLIGLNAYKDGFDNIAEENLKTYLENAKDKKKARFAKYILYKINLQNNNYGKAYEYLEQIESIKDKRFDLTQIKIDKMKILLNTDCSKASDYLLNTISGSIASLYLKSQCPISDKLVYRISESNVPDKIKAAYTIKLDNKPRLAYQIAKNTSFEQLDENTIKYLGLLFYKNGRYDIFWKAYKYYKDDRFVNLALKRVFEADDYKGFIKSFLYNEPKYKISSENYCRAVRSRMELGQDYDCGWIDKCYNKKDKEYIQAKFSCLLRNKSSETTAFINNNFEKEKGFFCKQAATIISEGYYNFDTISRFRSCENKLKLAELLLSRKKTGEVLNLLRNDNSDKSLYIKTKVHILAGDLKKAKQTAEKIKDQKLKNSLFKNNN</sequence>
<dbReference type="EMBL" id="VSIV01000311">
    <property type="protein sequence ID" value="TYB32598.1"/>
    <property type="molecule type" value="Genomic_DNA"/>
</dbReference>
<dbReference type="AlphaFoldDB" id="A0A5D0MMX4"/>
<keyword evidence="1" id="KW-0472">Membrane</keyword>
<reference evidence="2 3" key="1">
    <citation type="submission" date="2019-08" db="EMBL/GenBank/DDBJ databases">
        <title>Genomic characterization of a novel candidate phylum (ARYD3) from a high temperature, high salinity tertiary oil reservoir in north central Oklahoma, USA.</title>
        <authorList>
            <person name="Youssef N.H."/>
            <person name="Yadav A."/>
            <person name="Elshahed M.S."/>
        </authorList>
    </citation>
    <scope>NUCLEOTIDE SEQUENCE [LARGE SCALE GENOMIC DNA]</scope>
    <source>
        <strain evidence="2">ARYD1</strain>
    </source>
</reference>
<feature type="transmembrane region" description="Helical" evidence="1">
    <location>
        <begin position="23"/>
        <end position="42"/>
    </location>
</feature>
<gene>
    <name evidence="2" type="ORF">FXF49_10700</name>
</gene>
<comment type="caution">
    <text evidence="2">The sequence shown here is derived from an EMBL/GenBank/DDBJ whole genome shotgun (WGS) entry which is preliminary data.</text>
</comment>
<keyword evidence="1" id="KW-0812">Transmembrane</keyword>
<evidence type="ECO:0000313" key="3">
    <source>
        <dbReference type="Proteomes" id="UP000323337"/>
    </source>
</evidence>
<evidence type="ECO:0000256" key="1">
    <source>
        <dbReference type="SAM" id="Phobius"/>
    </source>
</evidence>
<accession>A0A5D0MMX4</accession>
<dbReference type="Proteomes" id="UP000323337">
    <property type="component" value="Unassembled WGS sequence"/>
</dbReference>
<protein>
    <recommendedName>
        <fullName evidence="4">Tetratricopeptide repeat protein</fullName>
    </recommendedName>
</protein>